<dbReference type="InterPro" id="IPR046977">
    <property type="entry name" value="RsmC/RlmG"/>
</dbReference>
<gene>
    <name evidence="4" type="ORF">JRV97_01555</name>
</gene>
<dbReference type="Pfam" id="PF05175">
    <property type="entry name" value="MTS"/>
    <property type="match status" value="1"/>
</dbReference>
<evidence type="ECO:0000313" key="4">
    <source>
        <dbReference type="EMBL" id="WGS65271.1"/>
    </source>
</evidence>
<dbReference type="InterPro" id="IPR029063">
    <property type="entry name" value="SAM-dependent_MTases_sf"/>
</dbReference>
<accession>A0ABY8PRJ8</accession>
<keyword evidence="5" id="KW-1185">Reference proteome</keyword>
<evidence type="ECO:0000313" key="5">
    <source>
        <dbReference type="Proteomes" id="UP001232493"/>
    </source>
</evidence>
<name>A0ABY8PRJ8_9BACT</name>
<proteinExistence type="predicted"/>
<reference evidence="4 5" key="1">
    <citation type="submission" date="2021-02" db="EMBL/GenBank/DDBJ databases">
        <title>Characterization of Marinitoga sp. nov. str. BP5-C20A.</title>
        <authorList>
            <person name="Erauso G."/>
            <person name="Postec A."/>
        </authorList>
    </citation>
    <scope>NUCLEOTIDE SEQUENCE [LARGE SCALE GENOMIC DNA]</scope>
    <source>
        <strain evidence="4 5">BP5-C20A</strain>
    </source>
</reference>
<protein>
    <submittedName>
        <fullName evidence="4">Class I SAM-dependent methyltransferase</fullName>
    </submittedName>
</protein>
<evidence type="ECO:0000256" key="2">
    <source>
        <dbReference type="ARBA" id="ARBA00022679"/>
    </source>
</evidence>
<dbReference type="GO" id="GO:0032259">
    <property type="term" value="P:methylation"/>
    <property type="evidence" value="ECO:0007669"/>
    <property type="project" value="UniProtKB-KW"/>
</dbReference>
<organism evidence="4 5">
    <name type="scientific">Marinitoga aeolica</name>
    <dbReference type="NCBI Taxonomy" id="2809031"/>
    <lineage>
        <taxon>Bacteria</taxon>
        <taxon>Thermotogati</taxon>
        <taxon>Thermotogota</taxon>
        <taxon>Thermotogae</taxon>
        <taxon>Petrotogales</taxon>
        <taxon>Petrotogaceae</taxon>
        <taxon>Marinitoga</taxon>
    </lineage>
</organism>
<dbReference type="Proteomes" id="UP001232493">
    <property type="component" value="Chromosome"/>
</dbReference>
<sequence>MKEKNEKIFGPEDLKDLTPEQVIKLYGEQNNEKKKEKRKKLTKFQHYYIENPETELTVKTLTLELKNGHTYIFKAPSGVYGKKEIDKATKILLENVEITGKKILDIGCGYGVIGITLKKEYPDIDIFMSDINKRAVEFTKINAKDNNIFADIRQGYLFEPWKNEIFDQIISNPPIVAGKKVWMSLIENSYKHLKKEGTLQLVAFHNKGGSRIKEYMKKIFGNVTEITKKGGIRLYKSVKI</sequence>
<dbReference type="PANTHER" id="PTHR47816:SF4">
    <property type="entry name" value="RIBOSOMAL RNA SMALL SUBUNIT METHYLTRANSFERASE C"/>
    <property type="match status" value="1"/>
</dbReference>
<evidence type="ECO:0000259" key="3">
    <source>
        <dbReference type="Pfam" id="PF05175"/>
    </source>
</evidence>
<dbReference type="RefSeq" id="WP_280999616.1">
    <property type="nucleotide sequence ID" value="NZ_CP069362.1"/>
</dbReference>
<keyword evidence="1 4" id="KW-0489">Methyltransferase</keyword>
<dbReference type="GO" id="GO:0008168">
    <property type="term" value="F:methyltransferase activity"/>
    <property type="evidence" value="ECO:0007669"/>
    <property type="project" value="UniProtKB-KW"/>
</dbReference>
<evidence type="ECO:0000256" key="1">
    <source>
        <dbReference type="ARBA" id="ARBA00022603"/>
    </source>
</evidence>
<feature type="domain" description="Methyltransferase small" evidence="3">
    <location>
        <begin position="71"/>
        <end position="236"/>
    </location>
</feature>
<keyword evidence="2" id="KW-0808">Transferase</keyword>
<dbReference type="EMBL" id="CP069362">
    <property type="protein sequence ID" value="WGS65271.1"/>
    <property type="molecule type" value="Genomic_DNA"/>
</dbReference>
<dbReference type="InterPro" id="IPR007848">
    <property type="entry name" value="Small_mtfrase_dom"/>
</dbReference>
<dbReference type="PANTHER" id="PTHR47816">
    <property type="entry name" value="RIBOSOMAL RNA SMALL SUBUNIT METHYLTRANSFERASE C"/>
    <property type="match status" value="1"/>
</dbReference>
<dbReference type="Gene3D" id="3.40.50.150">
    <property type="entry name" value="Vaccinia Virus protein VP39"/>
    <property type="match status" value="1"/>
</dbReference>
<dbReference type="SUPFAM" id="SSF53335">
    <property type="entry name" value="S-adenosyl-L-methionine-dependent methyltransferases"/>
    <property type="match status" value="1"/>
</dbReference>
<dbReference type="CDD" id="cd02440">
    <property type="entry name" value="AdoMet_MTases"/>
    <property type="match status" value="1"/>
</dbReference>